<dbReference type="EMBL" id="WVIE01000005">
    <property type="protein sequence ID" value="NDJ16779.1"/>
    <property type="molecule type" value="Genomic_DNA"/>
</dbReference>
<sequence length="104" mass="12209">MSNNKEFDVWAYCASFVLATEELGKHTNKTPTEWREQFIRQALHPYMQRDEKVMKRYVDALVSQTEEWAVVFVDERERASKPKQVGFIRYLNQHSAIAGSTHDS</sequence>
<evidence type="ECO:0000313" key="1">
    <source>
        <dbReference type="EMBL" id="NDJ16779.1"/>
    </source>
</evidence>
<comment type="caution">
    <text evidence="1">The sequence shown here is derived from an EMBL/GenBank/DDBJ whole genome shotgun (WGS) entry which is preliminary data.</text>
</comment>
<name>A0A8J7YZ93_9CYAN</name>
<protein>
    <submittedName>
        <fullName evidence="1">Uncharacterized protein</fullName>
    </submittedName>
</protein>
<dbReference type="RefSeq" id="WP_162422296.1">
    <property type="nucleotide sequence ID" value="NZ_WVIE01000005.1"/>
</dbReference>
<evidence type="ECO:0000313" key="2">
    <source>
        <dbReference type="Proteomes" id="UP000646053"/>
    </source>
</evidence>
<dbReference type="AlphaFoldDB" id="A0A8J7YZ93"/>
<accession>A0A8J7YZ93</accession>
<gene>
    <name evidence="1" type="ORF">GS601_05655</name>
</gene>
<keyword evidence="2" id="KW-1185">Reference proteome</keyword>
<reference evidence="1" key="1">
    <citation type="submission" date="2019-12" db="EMBL/GenBank/DDBJ databases">
        <title>High-Quality draft genome sequences of three cyanobacteria isolated from the limestone walls of the Old Cathedral of Coimbra.</title>
        <authorList>
            <person name="Tiago I."/>
            <person name="Soares F."/>
            <person name="Portugal A."/>
        </authorList>
    </citation>
    <scope>NUCLEOTIDE SEQUENCE</scope>
    <source>
        <strain evidence="1">A</strain>
    </source>
</reference>
<proteinExistence type="predicted"/>
<organism evidence="1 2">
    <name type="scientific">Myxacorys almedinensis A</name>
    <dbReference type="NCBI Taxonomy" id="2690445"/>
    <lineage>
        <taxon>Bacteria</taxon>
        <taxon>Bacillati</taxon>
        <taxon>Cyanobacteriota</taxon>
        <taxon>Cyanophyceae</taxon>
        <taxon>Leptolyngbyales</taxon>
        <taxon>Leptolyngbyaceae</taxon>
        <taxon>Myxacorys</taxon>
        <taxon>Myxacorys almedinensis</taxon>
    </lineage>
</organism>
<dbReference type="Proteomes" id="UP000646053">
    <property type="component" value="Unassembled WGS sequence"/>
</dbReference>